<evidence type="ECO:0000259" key="5">
    <source>
        <dbReference type="Pfam" id="PF26002"/>
    </source>
</evidence>
<keyword evidence="3" id="KW-0472">Membrane</keyword>
<dbReference type="InterPro" id="IPR000089">
    <property type="entry name" value="Biotin_lipoyl"/>
</dbReference>
<dbReference type="AlphaFoldDB" id="A0A1V4SKV4"/>
<feature type="transmembrane region" description="Helical" evidence="3">
    <location>
        <begin position="12"/>
        <end position="29"/>
    </location>
</feature>
<reference evidence="6 7" key="1">
    <citation type="submission" date="2017-03" db="EMBL/GenBank/DDBJ databases">
        <title>Genome sequence of Clostridium hungatei DSM 14427.</title>
        <authorList>
            <person name="Poehlein A."/>
            <person name="Daniel R."/>
        </authorList>
    </citation>
    <scope>NUCLEOTIDE SEQUENCE [LARGE SCALE GENOMIC DNA]</scope>
    <source>
        <strain evidence="6 7">DSM 14427</strain>
    </source>
</reference>
<evidence type="ECO:0000256" key="2">
    <source>
        <dbReference type="ARBA" id="ARBA00023054"/>
    </source>
</evidence>
<keyword evidence="3" id="KW-1133">Transmembrane helix</keyword>
<keyword evidence="7" id="KW-1185">Reference proteome</keyword>
<feature type="domain" description="AprE-like beta-barrel" evidence="5">
    <location>
        <begin position="134"/>
        <end position="207"/>
    </location>
</feature>
<dbReference type="RefSeq" id="WP_080064186.1">
    <property type="nucleotide sequence ID" value="NZ_MZGX01000009.1"/>
</dbReference>
<organism evidence="6 7">
    <name type="scientific">Ruminiclostridium hungatei</name>
    <name type="common">Clostridium hungatei</name>
    <dbReference type="NCBI Taxonomy" id="48256"/>
    <lineage>
        <taxon>Bacteria</taxon>
        <taxon>Bacillati</taxon>
        <taxon>Bacillota</taxon>
        <taxon>Clostridia</taxon>
        <taxon>Eubacteriales</taxon>
        <taxon>Oscillospiraceae</taxon>
        <taxon>Ruminiclostridium</taxon>
    </lineage>
</organism>
<dbReference type="Pfam" id="PF00364">
    <property type="entry name" value="Biotin_lipoyl"/>
    <property type="match status" value="1"/>
</dbReference>
<dbReference type="Proteomes" id="UP000191554">
    <property type="component" value="Unassembled WGS sequence"/>
</dbReference>
<dbReference type="PANTHER" id="PTHR32347:SF14">
    <property type="entry name" value="EFFLUX SYSTEM COMPONENT YKNX-RELATED"/>
    <property type="match status" value="1"/>
</dbReference>
<keyword evidence="2" id="KW-0175">Coiled coil</keyword>
<name>A0A1V4SKV4_RUMHU</name>
<dbReference type="Gene3D" id="2.40.420.20">
    <property type="match status" value="1"/>
</dbReference>
<dbReference type="InterPro" id="IPR050465">
    <property type="entry name" value="UPF0194_transport"/>
</dbReference>
<dbReference type="InterPro" id="IPR011053">
    <property type="entry name" value="Single_hybrid_motif"/>
</dbReference>
<dbReference type="InterPro" id="IPR058982">
    <property type="entry name" value="Beta-barrel_AprE"/>
</dbReference>
<proteinExistence type="predicted"/>
<dbReference type="OrthoDB" id="2023301at2"/>
<dbReference type="Gene3D" id="2.40.50.100">
    <property type="match status" value="1"/>
</dbReference>
<dbReference type="EMBL" id="MZGX01000009">
    <property type="protein sequence ID" value="OPX44444.1"/>
    <property type="molecule type" value="Genomic_DNA"/>
</dbReference>
<evidence type="ECO:0000313" key="7">
    <source>
        <dbReference type="Proteomes" id="UP000191554"/>
    </source>
</evidence>
<gene>
    <name evidence="6" type="primary">macA</name>
    <name evidence="6" type="ORF">CLHUN_17430</name>
</gene>
<dbReference type="STRING" id="48256.CLHUN_17430"/>
<evidence type="ECO:0000313" key="6">
    <source>
        <dbReference type="EMBL" id="OPX44444.1"/>
    </source>
</evidence>
<dbReference type="PANTHER" id="PTHR32347">
    <property type="entry name" value="EFFLUX SYSTEM COMPONENT YKNX-RELATED"/>
    <property type="match status" value="1"/>
</dbReference>
<dbReference type="SUPFAM" id="SSF51230">
    <property type="entry name" value="Single hybrid motif"/>
    <property type="match status" value="1"/>
</dbReference>
<dbReference type="Gene3D" id="2.40.30.170">
    <property type="match status" value="1"/>
</dbReference>
<evidence type="ECO:0000256" key="3">
    <source>
        <dbReference type="SAM" id="Phobius"/>
    </source>
</evidence>
<keyword evidence="3" id="KW-0812">Transmembrane</keyword>
<accession>A0A1V4SKV4</accession>
<evidence type="ECO:0000259" key="4">
    <source>
        <dbReference type="Pfam" id="PF00364"/>
    </source>
</evidence>
<dbReference type="Pfam" id="PF26002">
    <property type="entry name" value="Beta-barrel_AprE"/>
    <property type="match status" value="1"/>
</dbReference>
<protein>
    <submittedName>
        <fullName evidence="6">Macrolide export protein MacA</fullName>
    </submittedName>
</protein>
<comment type="caution">
    <text evidence="6">The sequence shown here is derived from an EMBL/GenBank/DDBJ whole genome shotgun (WGS) entry which is preliminary data.</text>
</comment>
<feature type="domain" description="Lipoyl-binding" evidence="4">
    <location>
        <begin position="72"/>
        <end position="128"/>
    </location>
</feature>
<comment type="subcellular location">
    <subcellularLocation>
        <location evidence="1">Cell envelope</location>
    </subcellularLocation>
</comment>
<evidence type="ECO:0000256" key="1">
    <source>
        <dbReference type="ARBA" id="ARBA00004196"/>
    </source>
</evidence>
<dbReference type="GO" id="GO:0030313">
    <property type="term" value="C:cell envelope"/>
    <property type="evidence" value="ECO:0007669"/>
    <property type="project" value="UniProtKB-SubCell"/>
</dbReference>
<sequence>MQPKRKSAAWKWVTLIIIIFLAAVAAILFNRGRDLKDYRNIKAQEGDITTYHSFSGNIEAKHRQAVTSETVMQISDILVKEGDLVKKGDVLAETSSGQELSAEIDGEVASISVEEDVMVMAGVRLMEIVDYNNLEIKVRVDEYDLGYLKKGMAAQVKIGALNKELTGKISSISKEGVVANGLTYFIAAIDLNRDQTLKVGMSAEVRLVKASAKGVVTIPMYAVSFDADNAPYVLKENPNGRGSPVRADIVTGINNGTEVEVKNGVSSGETILYTGTGTGSTAGMGFRGRQDSSTTLGGAG</sequence>